<feature type="transmembrane region" description="Helical" evidence="7">
    <location>
        <begin position="272"/>
        <end position="305"/>
    </location>
</feature>
<feature type="transmembrane region" description="Helical" evidence="7">
    <location>
        <begin position="190"/>
        <end position="212"/>
    </location>
</feature>
<protein>
    <submittedName>
        <fullName evidence="8">Flagellar biosynthesis protein FlhA</fullName>
    </submittedName>
</protein>
<evidence type="ECO:0000313" key="9">
    <source>
        <dbReference type="Proteomes" id="UP001235064"/>
    </source>
</evidence>
<comment type="similarity">
    <text evidence="2">Belongs to the FHIPEP (flagella/HR/invasion proteins export pore) family.</text>
</comment>
<keyword evidence="9" id="KW-1185">Reference proteome</keyword>
<dbReference type="PROSITE" id="PS00994">
    <property type="entry name" value="FHIPEP"/>
    <property type="match status" value="1"/>
</dbReference>
<feature type="transmembrane region" description="Helical" evidence="7">
    <location>
        <begin position="95"/>
        <end position="121"/>
    </location>
</feature>
<reference evidence="8 9" key="1">
    <citation type="submission" date="2023-06" db="EMBL/GenBank/DDBJ databases">
        <title>Microbacterium sp. nov., isolated from a waste landfill.</title>
        <authorList>
            <person name="Wen W."/>
        </authorList>
    </citation>
    <scope>NUCLEOTIDE SEQUENCE [LARGE SCALE GENOMIC DNA]</scope>
    <source>
        <strain evidence="8 9">ASV49</strain>
    </source>
</reference>
<evidence type="ECO:0000256" key="7">
    <source>
        <dbReference type="SAM" id="Phobius"/>
    </source>
</evidence>
<evidence type="ECO:0000256" key="4">
    <source>
        <dbReference type="ARBA" id="ARBA00022692"/>
    </source>
</evidence>
<feature type="transmembrane region" description="Helical" evidence="7">
    <location>
        <begin position="63"/>
        <end position="83"/>
    </location>
</feature>
<dbReference type="PANTHER" id="PTHR30161:SF1">
    <property type="entry name" value="FLAGELLAR BIOSYNTHESIS PROTEIN FLHA-RELATED"/>
    <property type="match status" value="1"/>
</dbReference>
<feature type="transmembrane region" description="Helical" evidence="7">
    <location>
        <begin position="32"/>
        <end position="51"/>
    </location>
</feature>
<evidence type="ECO:0000256" key="2">
    <source>
        <dbReference type="ARBA" id="ARBA00008835"/>
    </source>
</evidence>
<dbReference type="InterPro" id="IPR001712">
    <property type="entry name" value="T3SS_FHIPEP"/>
</dbReference>
<dbReference type="Gene3D" id="1.10.8.540">
    <property type="entry name" value="FHIPEP family, domain 3"/>
    <property type="match status" value="1"/>
</dbReference>
<keyword evidence="6 7" id="KW-0472">Membrane</keyword>
<dbReference type="PRINTS" id="PR00949">
    <property type="entry name" value="TYPE3IMAPROT"/>
</dbReference>
<evidence type="ECO:0000256" key="6">
    <source>
        <dbReference type="ARBA" id="ARBA00023136"/>
    </source>
</evidence>
<evidence type="ECO:0000256" key="3">
    <source>
        <dbReference type="ARBA" id="ARBA00022475"/>
    </source>
</evidence>
<keyword evidence="8" id="KW-0969">Cilium</keyword>
<dbReference type="RefSeq" id="WP_286285712.1">
    <property type="nucleotide sequence ID" value="NZ_JASXSZ010000001.1"/>
</dbReference>
<dbReference type="Proteomes" id="UP001235064">
    <property type="component" value="Unassembled WGS sequence"/>
</dbReference>
<evidence type="ECO:0000256" key="1">
    <source>
        <dbReference type="ARBA" id="ARBA00004651"/>
    </source>
</evidence>
<dbReference type="Gene3D" id="3.40.50.12790">
    <property type="entry name" value="FHIPEP family, domain 4"/>
    <property type="match status" value="1"/>
</dbReference>
<accession>A0ABT7MTT1</accession>
<dbReference type="Pfam" id="PF00771">
    <property type="entry name" value="FHIPEP"/>
    <property type="match status" value="1"/>
</dbReference>
<comment type="subcellular location">
    <subcellularLocation>
        <location evidence="1">Cell membrane</location>
        <topology evidence="1">Multi-pass membrane protein</topology>
    </subcellularLocation>
</comment>
<name>A0ABT7MTT1_9MICO</name>
<dbReference type="InterPro" id="IPR042193">
    <property type="entry name" value="FHIPEP_3"/>
</dbReference>
<gene>
    <name evidence="8" type="ORF">QSV35_00810</name>
</gene>
<keyword evidence="5 7" id="KW-1133">Transmembrane helix</keyword>
<organism evidence="8 9">
    <name type="scientific">Microbacterium candidum</name>
    <dbReference type="NCBI Taxonomy" id="3041922"/>
    <lineage>
        <taxon>Bacteria</taxon>
        <taxon>Bacillati</taxon>
        <taxon>Actinomycetota</taxon>
        <taxon>Actinomycetes</taxon>
        <taxon>Micrococcales</taxon>
        <taxon>Microbacteriaceae</taxon>
        <taxon>Microbacterium</taxon>
    </lineage>
</organism>
<dbReference type="InterPro" id="IPR042196">
    <property type="entry name" value="FHIPEP_4"/>
</dbReference>
<comment type="caution">
    <text evidence="8">The sequence shown here is derived from an EMBL/GenBank/DDBJ whole genome shotgun (WGS) entry which is preliminary data.</text>
</comment>
<dbReference type="PANTHER" id="PTHR30161">
    <property type="entry name" value="FLAGELLAR EXPORT PROTEIN, MEMBRANE FLHA SUBUNIT-RELATED"/>
    <property type="match status" value="1"/>
</dbReference>
<feature type="transmembrane region" description="Helical" evidence="7">
    <location>
        <begin position="9"/>
        <end position="26"/>
    </location>
</feature>
<evidence type="ECO:0000313" key="8">
    <source>
        <dbReference type="EMBL" id="MDL9977859.1"/>
    </source>
</evidence>
<keyword evidence="3" id="KW-1003">Cell membrane</keyword>
<dbReference type="Gene3D" id="3.40.30.60">
    <property type="entry name" value="FHIPEP family, domain 1"/>
    <property type="match status" value="1"/>
</dbReference>
<feature type="transmembrane region" description="Helical" evidence="7">
    <location>
        <begin position="232"/>
        <end position="251"/>
    </location>
</feature>
<dbReference type="PIRSF" id="PIRSF005419">
    <property type="entry name" value="FlhA"/>
    <property type="match status" value="1"/>
</dbReference>
<keyword evidence="4 7" id="KW-0812">Transmembrane</keyword>
<dbReference type="InterPro" id="IPR042194">
    <property type="entry name" value="FHIPEP_1"/>
</dbReference>
<keyword evidence="8" id="KW-0966">Cell projection</keyword>
<dbReference type="EMBL" id="JASXSZ010000001">
    <property type="protein sequence ID" value="MDL9977859.1"/>
    <property type="molecule type" value="Genomic_DNA"/>
</dbReference>
<keyword evidence="8" id="KW-0282">Flagellum</keyword>
<proteinExistence type="inferred from homology"/>
<dbReference type="InterPro" id="IPR025505">
    <property type="entry name" value="FHIPEP_CS"/>
</dbReference>
<evidence type="ECO:0000256" key="5">
    <source>
        <dbReference type="ARBA" id="ARBA00022989"/>
    </source>
</evidence>
<sequence length="692" mass="72515">MGQLLSKGVVPVGVVGIILLLIVPIPTGLLDVLIVLNICISLLILLTAMFVKKPLDFSVFPSILLVATLFRLGLNVASTRLILSQAHAGQVIQAFGQITVSGSLVIGAVIFLILTVIQFVVVTKGAERVAEVGARFTLDAMPGKQMAIDADLNAGLITDAEARARRAEVAAEADFYGAMDGASKFVKGDAIAGIVIVVINFFGGIVIGMSTHGMDMNEALKTYSLLTIGDGLVTQIPALLMAVSTGIIVTRENAEAELGHAAGRQLMQSRNALLITGVAAIAMGLIPGMPILAFFAIGAVLLFAASRVKAHQARLAAADAHAQELEAAEAAADGPDDLMDRMRVHALEISLSPDIVDLAAGGSGDLLTRVKSLRRKIALEIGIMMPPVRTRDNIELPKETYAILIAGVEAGRGIVPRGHVLAIGTGLEELPGTAVADPVFGLEGKWVPTEMSHAADMAGATVIDRASVIVTHLSDIVQAQAYRLLSLEDVRLLTEHLKQTNAAAVEELTPAVLSFAGIQRVLAGLLVERVPINDLGRIYEALALRAKVSTDTAGLIEAARGALGPAIAARFARGGRLRVVMFDPMLEQQMLEGMRVSDGGAQIVLSPQTTMQVLEGVRRTVDELDRSGPEPVLVCAPSLRQAVRNLVAAQVVGLPVLSYDEAAAGGFATDVVGVVRLGPTALTSVESTHIPS</sequence>